<sequence>MVGIRVFRVKELSLCCLVLLVLSVIALWSPKRTQDIKHHECIRYSKAPAPSDWIWRRLLSCTGPTRQRIDGFPPFISDNDVGSPFSPIPASPVHENDDDGASFVASSICPL</sequence>
<reference evidence="1 2" key="1">
    <citation type="journal article" date="2016" name="DNA Res.">
        <title>The draft genome of MD-2 pineapple using hybrid error correction of long reads.</title>
        <authorList>
            <person name="Redwan R.M."/>
            <person name="Saidin A."/>
            <person name="Kumar S.V."/>
        </authorList>
    </citation>
    <scope>NUCLEOTIDE SEQUENCE [LARGE SCALE GENOMIC DNA]</scope>
    <source>
        <strain evidence="2">cv. MD2</strain>
        <tissue evidence="1">Leaf</tissue>
    </source>
</reference>
<evidence type="ECO:0000313" key="2">
    <source>
        <dbReference type="Proteomes" id="UP000092600"/>
    </source>
</evidence>
<dbReference type="AlphaFoldDB" id="A0A199W9W2"/>
<name>A0A199W9W2_ANACO</name>
<evidence type="ECO:0000313" key="1">
    <source>
        <dbReference type="EMBL" id="OAY86099.1"/>
    </source>
</evidence>
<protein>
    <submittedName>
        <fullName evidence="1">Uncharacterized protein</fullName>
    </submittedName>
</protein>
<proteinExistence type="predicted"/>
<dbReference type="Proteomes" id="UP000092600">
    <property type="component" value="Unassembled WGS sequence"/>
</dbReference>
<dbReference type="EMBL" id="LSRQ01000007">
    <property type="protein sequence ID" value="OAY86099.1"/>
    <property type="molecule type" value="Genomic_DNA"/>
</dbReference>
<accession>A0A199W9W2</accession>
<comment type="caution">
    <text evidence="1">The sequence shown here is derived from an EMBL/GenBank/DDBJ whole genome shotgun (WGS) entry which is preliminary data.</text>
</comment>
<organism evidence="1 2">
    <name type="scientific">Ananas comosus</name>
    <name type="common">Pineapple</name>
    <name type="synonym">Ananas ananas</name>
    <dbReference type="NCBI Taxonomy" id="4615"/>
    <lineage>
        <taxon>Eukaryota</taxon>
        <taxon>Viridiplantae</taxon>
        <taxon>Streptophyta</taxon>
        <taxon>Embryophyta</taxon>
        <taxon>Tracheophyta</taxon>
        <taxon>Spermatophyta</taxon>
        <taxon>Magnoliopsida</taxon>
        <taxon>Liliopsida</taxon>
        <taxon>Poales</taxon>
        <taxon>Bromeliaceae</taxon>
        <taxon>Bromelioideae</taxon>
        <taxon>Ananas</taxon>
    </lineage>
</organism>
<gene>
    <name evidence="1" type="ORF">ACMD2_14412</name>
</gene>